<protein>
    <recommendedName>
        <fullName evidence="9">Lipopolysaccharide biosynthesis protein</fullName>
    </recommendedName>
</protein>
<feature type="transmembrane region" description="Helical" evidence="6">
    <location>
        <begin position="387"/>
        <end position="409"/>
    </location>
</feature>
<feature type="transmembrane region" description="Helical" evidence="6">
    <location>
        <begin position="169"/>
        <end position="186"/>
    </location>
</feature>
<dbReference type="RefSeq" id="WP_284390455.1">
    <property type="nucleotide sequence ID" value="NZ_BSNK01000002.1"/>
</dbReference>
<evidence type="ECO:0000256" key="3">
    <source>
        <dbReference type="ARBA" id="ARBA00022692"/>
    </source>
</evidence>
<feature type="transmembrane region" description="Helical" evidence="6">
    <location>
        <begin position="207"/>
        <end position="228"/>
    </location>
</feature>
<feature type="transmembrane region" description="Helical" evidence="6">
    <location>
        <begin position="255"/>
        <end position="272"/>
    </location>
</feature>
<accession>A0ABQ5V9M0</accession>
<dbReference type="EMBL" id="BSNK01000002">
    <property type="protein sequence ID" value="GLQ24241.1"/>
    <property type="molecule type" value="Genomic_DNA"/>
</dbReference>
<evidence type="ECO:0000256" key="1">
    <source>
        <dbReference type="ARBA" id="ARBA00004651"/>
    </source>
</evidence>
<feature type="transmembrane region" description="Helical" evidence="6">
    <location>
        <begin position="360"/>
        <end position="381"/>
    </location>
</feature>
<feature type="transmembrane region" description="Helical" evidence="6">
    <location>
        <begin position="84"/>
        <end position="105"/>
    </location>
</feature>
<keyword evidence="4 6" id="KW-1133">Transmembrane helix</keyword>
<comment type="subcellular location">
    <subcellularLocation>
        <location evidence="1">Cell membrane</location>
        <topology evidence="1">Multi-pass membrane protein</topology>
    </subcellularLocation>
</comment>
<feature type="transmembrane region" description="Helical" evidence="6">
    <location>
        <begin position="7"/>
        <end position="28"/>
    </location>
</feature>
<organism evidence="7 8">
    <name type="scientific">Algimonas ampicilliniresistens</name>
    <dbReference type="NCBI Taxonomy" id="1298735"/>
    <lineage>
        <taxon>Bacteria</taxon>
        <taxon>Pseudomonadati</taxon>
        <taxon>Pseudomonadota</taxon>
        <taxon>Alphaproteobacteria</taxon>
        <taxon>Maricaulales</taxon>
        <taxon>Robiginitomaculaceae</taxon>
        <taxon>Algimonas</taxon>
    </lineage>
</organism>
<feature type="transmembrane region" description="Helical" evidence="6">
    <location>
        <begin position="421"/>
        <end position="438"/>
    </location>
</feature>
<keyword evidence="8" id="KW-1185">Reference proteome</keyword>
<evidence type="ECO:0000256" key="5">
    <source>
        <dbReference type="ARBA" id="ARBA00023136"/>
    </source>
</evidence>
<dbReference type="InterPro" id="IPR050833">
    <property type="entry name" value="Poly_Biosynth_Transport"/>
</dbReference>
<reference evidence="7" key="2">
    <citation type="submission" date="2023-01" db="EMBL/GenBank/DDBJ databases">
        <title>Draft genome sequence of Algimonas ampicilliniresistens strain NBRC 108219.</title>
        <authorList>
            <person name="Sun Q."/>
            <person name="Mori K."/>
        </authorList>
    </citation>
    <scope>NUCLEOTIDE SEQUENCE</scope>
    <source>
        <strain evidence="7">NBRC 108219</strain>
    </source>
</reference>
<keyword evidence="5 6" id="KW-0472">Membrane</keyword>
<name>A0ABQ5V9M0_9PROT</name>
<reference evidence="7" key="1">
    <citation type="journal article" date="2014" name="Int. J. Syst. Evol. Microbiol.">
        <title>Complete genome of a new Firmicutes species belonging to the dominant human colonic microbiota ('Ruminococcus bicirculans') reveals two chromosomes and a selective capacity to utilize plant glucans.</title>
        <authorList>
            <consortium name="NISC Comparative Sequencing Program"/>
            <person name="Wegmann U."/>
            <person name="Louis P."/>
            <person name="Goesmann A."/>
            <person name="Henrissat B."/>
            <person name="Duncan S.H."/>
            <person name="Flint H.J."/>
        </authorList>
    </citation>
    <scope>NUCLEOTIDE SEQUENCE</scope>
    <source>
        <strain evidence="7">NBRC 108219</strain>
    </source>
</reference>
<comment type="caution">
    <text evidence="7">The sequence shown here is derived from an EMBL/GenBank/DDBJ whole genome shotgun (WGS) entry which is preliminary data.</text>
</comment>
<feature type="transmembrane region" description="Helical" evidence="6">
    <location>
        <begin position="293"/>
        <end position="313"/>
    </location>
</feature>
<evidence type="ECO:0000256" key="4">
    <source>
        <dbReference type="ARBA" id="ARBA00022989"/>
    </source>
</evidence>
<feature type="transmembrane region" description="Helical" evidence="6">
    <location>
        <begin position="328"/>
        <end position="348"/>
    </location>
</feature>
<dbReference type="PANTHER" id="PTHR30250">
    <property type="entry name" value="PST FAMILY PREDICTED COLANIC ACID TRANSPORTER"/>
    <property type="match status" value="1"/>
</dbReference>
<evidence type="ECO:0000256" key="6">
    <source>
        <dbReference type="SAM" id="Phobius"/>
    </source>
</evidence>
<feature type="transmembrane region" description="Helical" evidence="6">
    <location>
        <begin position="111"/>
        <end position="131"/>
    </location>
</feature>
<evidence type="ECO:0000313" key="8">
    <source>
        <dbReference type="Proteomes" id="UP001161391"/>
    </source>
</evidence>
<evidence type="ECO:0008006" key="9">
    <source>
        <dbReference type="Google" id="ProtNLM"/>
    </source>
</evidence>
<sequence>MTVLRHLGGYAPVKLTAALTSFGGIFVFTRLLSPSEYGRYALMFSVMALLHLLTLTWVEAAAFRFGGKIRTEEDRRNHFRTAMTLLGLSSLMALVLAAALTVIVWDQPQYRAFLPWIAVLMPANTLVKIAMEAHRAEQRVRRYAFSAIIKLLMGFFAGILLAWLSGLGAVAPIAGLVCGAVVGLALEGRSVITKGRKGRTDRETLRCWMIFGIPASFAFGLDLILSSADRFLIAVYLDEASVGAYAAGYGVADKTVMLVMGWAALAMTPLLMRAYESGDNSELRRRLRDFAKVLLVVGLPVATGIALVSGPLSEAMIGEPLRDAARQIIPWIAFSGLLNGFAAIYFAESFQLTRRTSLRAGLMLFPIVVNIGLNILLIPTFGLMGAVWATALSYAIACLLLGSVARSILPMPVPIKDVMQTVLACTAMLPILYVDLGMGAWVDLFFMSALGAMMYSLAQVLMNFELARQWLSKRPSSDNF</sequence>
<keyword evidence="2" id="KW-1003">Cell membrane</keyword>
<dbReference type="PANTHER" id="PTHR30250:SF11">
    <property type="entry name" value="O-ANTIGEN TRANSPORTER-RELATED"/>
    <property type="match status" value="1"/>
</dbReference>
<keyword evidence="3 6" id="KW-0812">Transmembrane</keyword>
<feature type="transmembrane region" description="Helical" evidence="6">
    <location>
        <begin position="444"/>
        <end position="464"/>
    </location>
</feature>
<feature type="transmembrane region" description="Helical" evidence="6">
    <location>
        <begin position="143"/>
        <end position="163"/>
    </location>
</feature>
<dbReference type="Pfam" id="PF13440">
    <property type="entry name" value="Polysacc_synt_3"/>
    <property type="match status" value="1"/>
</dbReference>
<dbReference type="Proteomes" id="UP001161391">
    <property type="component" value="Unassembled WGS sequence"/>
</dbReference>
<gene>
    <name evidence="7" type="ORF">GCM10007853_21150</name>
</gene>
<evidence type="ECO:0000313" key="7">
    <source>
        <dbReference type="EMBL" id="GLQ24241.1"/>
    </source>
</evidence>
<proteinExistence type="predicted"/>
<feature type="transmembrane region" description="Helical" evidence="6">
    <location>
        <begin position="40"/>
        <end position="63"/>
    </location>
</feature>
<evidence type="ECO:0000256" key="2">
    <source>
        <dbReference type="ARBA" id="ARBA00022475"/>
    </source>
</evidence>